<sequence length="79" mass="9386">MRRRGGGHDRGREPDGKRVLRVRVHNRPPPPRRFFRCGLAFTNEWKEVKVAMDVAERLFTEPMLEVETGERRGQRDRDD</sequence>
<organism evidence="2">
    <name type="scientific">Candidatus Kentrum sp. LFY</name>
    <dbReference type="NCBI Taxonomy" id="2126342"/>
    <lineage>
        <taxon>Bacteria</taxon>
        <taxon>Pseudomonadati</taxon>
        <taxon>Pseudomonadota</taxon>
        <taxon>Gammaproteobacteria</taxon>
        <taxon>Candidatus Kentrum</taxon>
    </lineage>
</organism>
<gene>
    <name evidence="2" type="ORF">BECKLFY1418A_GA0070994_101333</name>
</gene>
<dbReference type="AlphaFoldDB" id="A0A450UE77"/>
<evidence type="ECO:0000313" key="2">
    <source>
        <dbReference type="EMBL" id="VFJ90843.1"/>
    </source>
</evidence>
<reference evidence="2" key="1">
    <citation type="submission" date="2019-02" db="EMBL/GenBank/DDBJ databases">
        <authorList>
            <person name="Gruber-Vodicka R. H."/>
            <person name="Seah K. B. B."/>
        </authorList>
    </citation>
    <scope>NUCLEOTIDE SEQUENCE</scope>
    <source>
        <strain evidence="2">BECK_M6</strain>
    </source>
</reference>
<proteinExistence type="predicted"/>
<evidence type="ECO:0000256" key="1">
    <source>
        <dbReference type="SAM" id="MobiDB-lite"/>
    </source>
</evidence>
<feature type="region of interest" description="Disordered" evidence="1">
    <location>
        <begin position="1"/>
        <end position="27"/>
    </location>
</feature>
<name>A0A450UE77_9GAMM</name>
<accession>A0A450UE77</accession>
<protein>
    <submittedName>
        <fullName evidence="2">Uncharacterized protein</fullName>
    </submittedName>
</protein>
<feature type="compositionally biased region" description="Basic and acidic residues" evidence="1">
    <location>
        <begin position="1"/>
        <end position="18"/>
    </location>
</feature>
<dbReference type="EMBL" id="CAADFH010000013">
    <property type="protein sequence ID" value="VFJ90843.1"/>
    <property type="molecule type" value="Genomic_DNA"/>
</dbReference>